<keyword evidence="1" id="KW-1133">Transmembrane helix</keyword>
<sequence length="286" mass="33090">MSEVERPRSLSKLTTGTVSESDTEYLDATEHVTYSDSLELLDTIAETQITLNLFLNNKFDMAEERMAELADRSMYHSLGLNSIVFIKAMMTCDKKDMEKSLQLCKKSCTMIEGFRQKFSLSETFLSLGGKQRHITDGIISLFIQFTYELYILITFYLINTIRVLIEIYYLYLCSTIPKFLPIKEEIHAELCYAETLLCRAVLSFFQDDNFTSFLRGALRIRTCYQIYSLVICISRSCERMMNDYSLWEGRDPQVRSQFESGVRMGLGTFNLMLSTLPSKVLRLLEV</sequence>
<keyword evidence="1" id="KW-0812">Transmembrane</keyword>
<dbReference type="Proteomes" id="UP000095283">
    <property type="component" value="Unplaced"/>
</dbReference>
<protein>
    <submittedName>
        <fullName evidence="3">Tetratricopeptide repeat protein 39B</fullName>
    </submittedName>
</protein>
<dbReference type="InterPro" id="IPR019412">
    <property type="entry name" value="IML2/TPR_39"/>
</dbReference>
<dbReference type="WBParaSite" id="Hba_11718">
    <property type="protein sequence ID" value="Hba_11718"/>
    <property type="gene ID" value="Hba_11718"/>
</dbReference>
<feature type="transmembrane region" description="Helical" evidence="1">
    <location>
        <begin position="149"/>
        <end position="171"/>
    </location>
</feature>
<evidence type="ECO:0000313" key="3">
    <source>
        <dbReference type="WBParaSite" id="Hba_11718"/>
    </source>
</evidence>
<keyword evidence="1" id="KW-0472">Membrane</keyword>
<keyword evidence="2" id="KW-1185">Reference proteome</keyword>
<dbReference type="AlphaFoldDB" id="A0A1I7X2V4"/>
<evidence type="ECO:0000313" key="2">
    <source>
        <dbReference type="Proteomes" id="UP000095283"/>
    </source>
</evidence>
<dbReference type="PANTHER" id="PTHR31859">
    <property type="entry name" value="TETRATRICOPEPTIDE REPEAT PROTEIN 39 FAMILY MEMBER"/>
    <property type="match status" value="1"/>
</dbReference>
<evidence type="ECO:0000256" key="1">
    <source>
        <dbReference type="SAM" id="Phobius"/>
    </source>
</evidence>
<accession>A0A1I7X2V4</accession>
<proteinExistence type="predicted"/>
<dbReference type="PANTHER" id="PTHR31859:SF9">
    <property type="entry name" value="TETRATRICOPEPTIDE REPEAT PROTEIN 39B"/>
    <property type="match status" value="1"/>
</dbReference>
<organism evidence="2 3">
    <name type="scientific">Heterorhabditis bacteriophora</name>
    <name type="common">Entomopathogenic nematode worm</name>
    <dbReference type="NCBI Taxonomy" id="37862"/>
    <lineage>
        <taxon>Eukaryota</taxon>
        <taxon>Metazoa</taxon>
        <taxon>Ecdysozoa</taxon>
        <taxon>Nematoda</taxon>
        <taxon>Chromadorea</taxon>
        <taxon>Rhabditida</taxon>
        <taxon>Rhabditina</taxon>
        <taxon>Rhabditomorpha</taxon>
        <taxon>Strongyloidea</taxon>
        <taxon>Heterorhabditidae</taxon>
        <taxon>Heterorhabditis</taxon>
    </lineage>
</organism>
<dbReference type="Pfam" id="PF10300">
    <property type="entry name" value="Iml2-TPR_39"/>
    <property type="match status" value="1"/>
</dbReference>
<name>A0A1I7X2V4_HETBA</name>
<reference evidence="3" key="1">
    <citation type="submission" date="2016-11" db="UniProtKB">
        <authorList>
            <consortium name="WormBaseParasite"/>
        </authorList>
    </citation>
    <scope>IDENTIFICATION</scope>
</reference>